<proteinExistence type="predicted"/>
<reference evidence="2 3" key="1">
    <citation type="submission" date="2018-03" db="EMBL/GenBank/DDBJ databases">
        <title>Genomic Encyclopedia of Type Strains, Phase III (KMG-III): the genomes of soil and plant-associated and newly described type strains.</title>
        <authorList>
            <person name="Whitman W."/>
        </authorList>
    </citation>
    <scope>NUCLEOTIDE SEQUENCE [LARGE SCALE GENOMIC DNA]</scope>
    <source>
        <strain evidence="2 3">CGMCC 4.7104</strain>
    </source>
</reference>
<accession>A0A2T0MYD5</accession>
<evidence type="ECO:0000313" key="3">
    <source>
        <dbReference type="Proteomes" id="UP000238312"/>
    </source>
</evidence>
<sequence length="204" mass="22187">MSLLHGLSWPAATARMTDHFFGQLAEIYDPVHDPTVEEPIREPVRAVVRGYARLSEGVLAEHAAALILVGGLRALRKMAENIRTGKLTPSDRPVAIEQYFTMQLGAVKSMLAEGHPILPLVAELSAMLGDGRLASSEAQEDALLVAQALEDKYQPGPWQGGAAYAAPNFTGIRVTVAIEKGRRLERRSPSGKEPHQKHDDGQRP</sequence>
<feature type="region of interest" description="Disordered" evidence="1">
    <location>
        <begin position="180"/>
        <end position="204"/>
    </location>
</feature>
<protein>
    <submittedName>
        <fullName evidence="2">Uncharacterized protein</fullName>
    </submittedName>
</protein>
<gene>
    <name evidence="2" type="ORF">B0I32_109178</name>
</gene>
<dbReference type="EMBL" id="PVNG01000009">
    <property type="protein sequence ID" value="PRX64250.1"/>
    <property type="molecule type" value="Genomic_DNA"/>
</dbReference>
<evidence type="ECO:0000313" key="2">
    <source>
        <dbReference type="EMBL" id="PRX64250.1"/>
    </source>
</evidence>
<organism evidence="2 3">
    <name type="scientific">Nonomuraea fuscirosea</name>
    <dbReference type="NCBI Taxonomy" id="1291556"/>
    <lineage>
        <taxon>Bacteria</taxon>
        <taxon>Bacillati</taxon>
        <taxon>Actinomycetota</taxon>
        <taxon>Actinomycetes</taxon>
        <taxon>Streptosporangiales</taxon>
        <taxon>Streptosporangiaceae</taxon>
        <taxon>Nonomuraea</taxon>
    </lineage>
</organism>
<dbReference type="AlphaFoldDB" id="A0A2T0MYD5"/>
<keyword evidence="3" id="KW-1185">Reference proteome</keyword>
<comment type="caution">
    <text evidence="2">The sequence shown here is derived from an EMBL/GenBank/DDBJ whole genome shotgun (WGS) entry which is preliminary data.</text>
</comment>
<name>A0A2T0MYD5_9ACTN</name>
<evidence type="ECO:0000256" key="1">
    <source>
        <dbReference type="SAM" id="MobiDB-lite"/>
    </source>
</evidence>
<dbReference type="Proteomes" id="UP000238312">
    <property type="component" value="Unassembled WGS sequence"/>
</dbReference>
<dbReference type="RefSeq" id="WP_106242350.1">
    <property type="nucleotide sequence ID" value="NZ_PVNG01000009.1"/>
</dbReference>